<feature type="domain" description="Teneurin-like YD-shell" evidence="7">
    <location>
        <begin position="1469"/>
        <end position="1596"/>
    </location>
</feature>
<dbReference type="InterPro" id="IPR056823">
    <property type="entry name" value="TEN-like_YD-shell"/>
</dbReference>
<evidence type="ECO:0000313" key="8">
    <source>
        <dbReference type="EMBL" id="PZQ11882.1"/>
    </source>
</evidence>
<dbReference type="Pfam" id="PF03534">
    <property type="entry name" value="SpvB"/>
    <property type="match status" value="1"/>
</dbReference>
<feature type="compositionally biased region" description="Low complexity" evidence="6">
    <location>
        <begin position="87"/>
        <end position="96"/>
    </location>
</feature>
<evidence type="ECO:0000259" key="7">
    <source>
        <dbReference type="Pfam" id="PF25023"/>
    </source>
</evidence>
<dbReference type="Proteomes" id="UP000249577">
    <property type="component" value="Unassembled WGS sequence"/>
</dbReference>
<dbReference type="SUPFAM" id="SSF69318">
    <property type="entry name" value="Integrin alpha N-terminal domain"/>
    <property type="match status" value="1"/>
</dbReference>
<keyword evidence="5" id="KW-0843">Virulence</keyword>
<dbReference type="InterPro" id="IPR013517">
    <property type="entry name" value="FG-GAP"/>
</dbReference>
<dbReference type="InterPro" id="IPR031325">
    <property type="entry name" value="RHS_repeat"/>
</dbReference>
<dbReference type="NCBIfam" id="TIGR03696">
    <property type="entry name" value="Rhs_assc_core"/>
    <property type="match status" value="1"/>
</dbReference>
<keyword evidence="2" id="KW-0964">Secreted</keyword>
<dbReference type="Pfam" id="PF25023">
    <property type="entry name" value="TEN_YD-shell"/>
    <property type="match status" value="2"/>
</dbReference>
<dbReference type="InterPro" id="IPR022385">
    <property type="entry name" value="Rhs_assc_core"/>
</dbReference>
<dbReference type="NCBIfam" id="TIGR01643">
    <property type="entry name" value="YD_repeat_2x"/>
    <property type="match status" value="2"/>
</dbReference>
<keyword evidence="4" id="KW-0677">Repeat</keyword>
<evidence type="ECO:0000256" key="4">
    <source>
        <dbReference type="ARBA" id="ARBA00022737"/>
    </source>
</evidence>
<dbReference type="PANTHER" id="PTHR32305:SF17">
    <property type="entry name" value="TRNA NUCLEASE WAPA"/>
    <property type="match status" value="1"/>
</dbReference>
<protein>
    <recommendedName>
        <fullName evidence="7">Teneurin-like YD-shell domain-containing protein</fullName>
    </recommendedName>
</protein>
<keyword evidence="3" id="KW-0732">Signal</keyword>
<accession>A0A2W5K3I9</accession>
<proteinExistence type="predicted"/>
<evidence type="ECO:0000256" key="1">
    <source>
        <dbReference type="ARBA" id="ARBA00004613"/>
    </source>
</evidence>
<feature type="region of interest" description="Disordered" evidence="6">
    <location>
        <begin position="56"/>
        <end position="96"/>
    </location>
</feature>
<dbReference type="Gene3D" id="2.130.10.130">
    <property type="entry name" value="Integrin alpha, N-terminal"/>
    <property type="match status" value="1"/>
</dbReference>
<gene>
    <name evidence="8" type="ORF">DI565_17010</name>
</gene>
<comment type="caution">
    <text evidence="8">The sequence shown here is derived from an EMBL/GenBank/DDBJ whole genome shotgun (WGS) entry which is preliminary data.</text>
</comment>
<dbReference type="GO" id="GO:0005576">
    <property type="term" value="C:extracellular region"/>
    <property type="evidence" value="ECO:0007669"/>
    <property type="project" value="UniProtKB-SubCell"/>
</dbReference>
<evidence type="ECO:0000256" key="6">
    <source>
        <dbReference type="SAM" id="MobiDB-lite"/>
    </source>
</evidence>
<reference evidence="8 9" key="1">
    <citation type="submission" date="2017-08" db="EMBL/GenBank/DDBJ databases">
        <title>Infants hospitalized years apart are colonized by the same room-sourced microbial strains.</title>
        <authorList>
            <person name="Brooks B."/>
            <person name="Olm M.R."/>
            <person name="Firek B.A."/>
            <person name="Baker R."/>
            <person name="Thomas B.C."/>
            <person name="Morowitz M.J."/>
            <person name="Banfield J.F."/>
        </authorList>
    </citation>
    <scope>NUCLEOTIDE SEQUENCE [LARGE SCALE GENOMIC DNA]</scope>
    <source>
        <strain evidence="8">S2_005_003_R2_43</strain>
    </source>
</reference>
<sequence>MGFDVVVTAGGLARSAKRLLATVVSASIIIATAPGASSPVRAQDASTGKVIPEIAPSQATPDQLHPGAEQGAAPTAESERVNGETNSSSDVASAYDAADPVNVVEEAGVARAKSTSPNAMGSYKTSLKIDVPDFRGIEPKLSLEYDSNSAGRAGGLLAGFVGAGWKLEGLPDIVRMARINGAPSFDETDPALTDDVFALAGDELVPCSKAQAASASCSSGGDYTTRIESFIKINRGSGSDNTWTVTAKDGTKYVYRPVSRSAWEGSVASGDDAPSLIKNHYRWLLASVEDTNGNTVVYDYICTTLPVCYPKTIKYNRVTIEFNAVADAQKESQATGRGLAMIERKLQSIDIRSDDGRIRTYQLSYEVSAATGRKLLSSVQQFGSDAVLNAIGSVTSGASLPATTFKYSTSVKPSAYTEFPVYSNFKETWITGDFDGDRKVDLLKIAGDDDGCNAATIFGSAPGVFTSGGVDDCKKPKKISYLGAQDVDGDGKDELILGRTENDSDGPNDPDIESNVKIYDLDTNGRSYKKAFGTIFNGFDFMQFVDSNRDGWQEMLFARAKASLGIEALPTGGLELKRSSVVFATSFRPNGRDIHSGADMNGDGLADVLIASRNGDGTHVYVALNKAGNFPVNTRWAGPFPFNDRRKIVTADINGDGLADLIQLDGRQGGVPEQMTAYVSNGRGFEAKIQNWLPSVGKCAGEVKEIYTGDFNGDGREDVAFRSDSTVTNDPEGCIALSRGETAELVEIGEGFMGGAVDYDRDGVTDLLRGKPQKSRPARSAATVPDLLIEEKGSYGAKTTIAYTPSSNFPDDKSPAVIQTVASISKESGRSADPVGATTFSYSGARFSYEERRFLGFRTVVATLPCSVGETICPTVEYTFRQDVASAGAVEATQLRSGATVLKSTAEEYAVRTNATPFRALHTASEESFVYGSTTRTKRVERTHDAYGNVVDELNRGATNVTGDERFTRTRYDANATAYIVDRPSRVRVFDGVDANGTLLSETLTSYDGQSNQTPPLKGLATKVDKRIAPGSLASTSFSYDGFGNKLAEIDPALEQTSYEYDATFRLFVVKTTNAAGEVAEATWNGVCRKPATEIDVNGGVSTWTYDALCRKAQVTKPGGDYTKWSYNNFGNPNTQAVRTSTPSPSGVSNDLWTDSFFDGLGRTWRERKRDISAAVHVDTVYDARGNKVEQTAPYFNGDATYATQTRYDAADRVVKVTEPDGEVTETHYLAPGSSFFSNVETTAPEGSVTRVMSDAHGNTLRTQRVLDGAAVNTTVVYDGLDRVTKITDPGGSIWTNVYDMLGRRTEAKDPDLNTWTYVYDAAGRLTSQTDARLTTTTFSYWPMQRVRTKKVRLDGQTSAQAATTKFFYSEARSNSSYKNVGQLSQQFNETARVCSDFDEVGDKIRERWTLPFPKEGAPGYTEDCAVTPAGSTVYEVRTAYDAGGRVIGKKYPDNEVVGHMTSPGNAAAWKYDAAGRLLSIQGLIGAMIYDASGRVAQAEYANGVTTVNTYSPQRGWLTRYETTVGGATRLRGVYTRDAAGRITKIVTGGVANENWTYGYDALDRLLTATNLDDGARSQSFTYAPNGNLTSKTTGGVASTYVYPAANSSSFPPHAPRSIDGQNLNWDANGNLTSGRGRTFVWDGENRPASIKMGSGSSAPVTSFDYGPEGGRAWKTSPTAANQNCAGAPDPTKTLTFLDVELVAKPVCSSGAWSTETAWTKNVHADAKKVTIGAAASKALFLHRDHLSSVRLVTRDGGSVEERSSFTPYGERNRTLSGAATTVESKGYVGERDDPETGLLYLNARYYDPEIGRFISADTWDPLKEGVGTNRYAYADNDPINKSDPNGHYGIVAALLPGLIGGGLEVATTIAFAEEPVTTGALVEAFAIGFGSNYVRIPGGRYLVSAGVRSIGAFASGLGAAGRSAAGAIGKEAAGDLGAGLRKEAAERLPVQIKTLTQKVDAPNPLTGSGYGVNNPPVRIPGKWSDDDMFRGLYGYSPKGLGSPHLHHAGQMPGSAIHEVLAKDHLGNKMLHPNKWNQGVTGMMRSEDTRLHWWYRAQEEGARGRFPSNIYD</sequence>
<dbReference type="InterPro" id="IPR050708">
    <property type="entry name" value="T6SS_VgrG/RHS"/>
</dbReference>
<organism evidence="8 9">
    <name type="scientific">Ancylobacter novellus</name>
    <name type="common">Thiobacillus novellus</name>
    <dbReference type="NCBI Taxonomy" id="921"/>
    <lineage>
        <taxon>Bacteria</taxon>
        <taxon>Pseudomonadati</taxon>
        <taxon>Pseudomonadota</taxon>
        <taxon>Alphaproteobacteria</taxon>
        <taxon>Hyphomicrobiales</taxon>
        <taxon>Xanthobacteraceae</taxon>
        <taxon>Ancylobacter</taxon>
    </lineage>
</organism>
<dbReference type="InterPro" id="IPR003284">
    <property type="entry name" value="Sal_SpvB"/>
</dbReference>
<dbReference type="Pfam" id="PF05593">
    <property type="entry name" value="RHS_repeat"/>
    <property type="match status" value="1"/>
</dbReference>
<dbReference type="Pfam" id="PF13517">
    <property type="entry name" value="FG-GAP_3"/>
    <property type="match status" value="1"/>
</dbReference>
<evidence type="ECO:0000256" key="3">
    <source>
        <dbReference type="ARBA" id="ARBA00022729"/>
    </source>
</evidence>
<evidence type="ECO:0000313" key="9">
    <source>
        <dbReference type="Proteomes" id="UP000249577"/>
    </source>
</evidence>
<evidence type="ECO:0000256" key="2">
    <source>
        <dbReference type="ARBA" id="ARBA00022525"/>
    </source>
</evidence>
<dbReference type="Gene3D" id="2.180.10.10">
    <property type="entry name" value="RHS repeat-associated core"/>
    <property type="match status" value="2"/>
</dbReference>
<feature type="domain" description="Teneurin-like YD-shell" evidence="7">
    <location>
        <begin position="1736"/>
        <end position="1840"/>
    </location>
</feature>
<comment type="subcellular location">
    <subcellularLocation>
        <location evidence="1">Secreted</location>
    </subcellularLocation>
</comment>
<name>A0A2W5K3I9_ANCNO</name>
<dbReference type="PANTHER" id="PTHR32305">
    <property type="match status" value="1"/>
</dbReference>
<evidence type="ECO:0000256" key="5">
    <source>
        <dbReference type="ARBA" id="ARBA00023026"/>
    </source>
</evidence>
<dbReference type="InterPro" id="IPR006530">
    <property type="entry name" value="YD"/>
</dbReference>
<dbReference type="InterPro" id="IPR028994">
    <property type="entry name" value="Integrin_alpha_N"/>
</dbReference>
<dbReference type="GO" id="GO:0005737">
    <property type="term" value="C:cytoplasm"/>
    <property type="evidence" value="ECO:0007669"/>
    <property type="project" value="InterPro"/>
</dbReference>
<dbReference type="EMBL" id="QFPN01000010">
    <property type="protein sequence ID" value="PZQ11882.1"/>
    <property type="molecule type" value="Genomic_DNA"/>
</dbReference>